<dbReference type="EC" id="2.7.13.3" evidence="2"/>
<dbReference type="AlphaFoldDB" id="A0A840RE93"/>
<dbReference type="Gene3D" id="1.20.120.160">
    <property type="entry name" value="HPT domain"/>
    <property type="match status" value="1"/>
</dbReference>
<dbReference type="InterPro" id="IPR011006">
    <property type="entry name" value="CheY-like_superfamily"/>
</dbReference>
<evidence type="ECO:0000256" key="8">
    <source>
        <dbReference type="ARBA" id="ARBA00035100"/>
    </source>
</evidence>
<dbReference type="GO" id="GO:0006935">
    <property type="term" value="P:chemotaxis"/>
    <property type="evidence" value="ECO:0007669"/>
    <property type="project" value="InterPro"/>
</dbReference>
<organism evidence="15 16">
    <name type="scientific">Silvimonas terrae</name>
    <dbReference type="NCBI Taxonomy" id="300266"/>
    <lineage>
        <taxon>Bacteria</taxon>
        <taxon>Pseudomonadati</taxon>
        <taxon>Pseudomonadota</taxon>
        <taxon>Betaproteobacteria</taxon>
        <taxon>Neisseriales</taxon>
        <taxon>Chitinibacteraceae</taxon>
        <taxon>Silvimonas</taxon>
    </lineage>
</organism>
<dbReference type="PROSITE" id="PS50851">
    <property type="entry name" value="CHEW"/>
    <property type="match status" value="1"/>
</dbReference>
<evidence type="ECO:0000259" key="13">
    <source>
        <dbReference type="PROSITE" id="PS50851"/>
    </source>
</evidence>
<dbReference type="CDD" id="cd00088">
    <property type="entry name" value="HPT"/>
    <property type="match status" value="1"/>
</dbReference>
<feature type="modified residue" description="4-aspartylphosphate" evidence="10">
    <location>
        <position position="591"/>
    </location>
</feature>
<evidence type="ECO:0000256" key="7">
    <source>
        <dbReference type="ARBA" id="ARBA00023012"/>
    </source>
</evidence>
<dbReference type="Proteomes" id="UP000543030">
    <property type="component" value="Unassembled WGS sequence"/>
</dbReference>
<evidence type="ECO:0000256" key="5">
    <source>
        <dbReference type="ARBA" id="ARBA00022679"/>
    </source>
</evidence>
<dbReference type="PROSITE" id="PS50109">
    <property type="entry name" value="HIS_KIN"/>
    <property type="match status" value="1"/>
</dbReference>
<evidence type="ECO:0000256" key="3">
    <source>
        <dbReference type="ARBA" id="ARBA00021495"/>
    </source>
</evidence>
<evidence type="ECO:0000313" key="16">
    <source>
        <dbReference type="Proteomes" id="UP000543030"/>
    </source>
</evidence>
<dbReference type="SMART" id="SM00387">
    <property type="entry name" value="HATPase_c"/>
    <property type="match status" value="1"/>
</dbReference>
<feature type="domain" description="Histidine kinase" evidence="11">
    <location>
        <begin position="159"/>
        <end position="394"/>
    </location>
</feature>
<comment type="catalytic activity">
    <reaction evidence="1">
        <text>ATP + protein L-histidine = ADP + protein N-phospho-L-histidine.</text>
        <dbReference type="EC" id="2.7.13.3"/>
    </reaction>
</comment>
<evidence type="ECO:0000256" key="2">
    <source>
        <dbReference type="ARBA" id="ARBA00012438"/>
    </source>
</evidence>
<evidence type="ECO:0000313" key="15">
    <source>
        <dbReference type="EMBL" id="MBB5190746.1"/>
    </source>
</evidence>
<dbReference type="Pfam" id="PF01584">
    <property type="entry name" value="CheW"/>
    <property type="match status" value="1"/>
</dbReference>
<keyword evidence="5 15" id="KW-0808">Transferase</keyword>
<dbReference type="SUPFAM" id="SSF55874">
    <property type="entry name" value="ATPase domain of HSP90 chaperone/DNA topoisomerase II/histidine kinase"/>
    <property type="match status" value="1"/>
</dbReference>
<dbReference type="SUPFAM" id="SSF52172">
    <property type="entry name" value="CheY-like"/>
    <property type="match status" value="1"/>
</dbReference>
<dbReference type="InterPro" id="IPR036641">
    <property type="entry name" value="HPT_dom_sf"/>
</dbReference>
<keyword evidence="7" id="KW-0902">Two-component regulatory system</keyword>
<dbReference type="InterPro" id="IPR004358">
    <property type="entry name" value="Sig_transdc_His_kin-like_C"/>
</dbReference>
<dbReference type="InterPro" id="IPR036890">
    <property type="entry name" value="HATPase_C_sf"/>
</dbReference>
<proteinExistence type="predicted"/>
<dbReference type="PANTHER" id="PTHR43395:SF1">
    <property type="entry name" value="CHEMOTAXIS PROTEIN CHEA"/>
    <property type="match status" value="1"/>
</dbReference>
<comment type="function">
    <text evidence="8">Involved in the transmission of sensory signals from the chemoreceptors to the flagellar motors. CheA is autophosphorylated; it can transfer its phosphate group to either CheB or CheY.</text>
</comment>
<dbReference type="Gene3D" id="3.40.50.2300">
    <property type="match status" value="1"/>
</dbReference>
<dbReference type="PRINTS" id="PR00344">
    <property type="entry name" value="BCTRLSENSOR"/>
</dbReference>
<evidence type="ECO:0000256" key="6">
    <source>
        <dbReference type="ARBA" id="ARBA00022777"/>
    </source>
</evidence>
<sequence>MAKDPYRFFRIEARELVDQLSSGIIALEGTQVDPAVLARLLRLAHTLKGAARVVKQGDIADLAHAVEDDLAPWREGGQIIAPGPVGQALRRLDAIDAALASLPGTTEDAVASPIPARQSRTDPAEVNELLDGLGEIGRELTSLSELGTTIAQINNLAGALAAKLDGPHAGVASVLADLAAGAARNLSASTDRIDRELRQARDTTERLRLVSAASLFSTLERTARDAAQSVGKQVSFEASGGEAMLDGQVLDIVQNALVQLVRNAVAHGIELPGERIANGKPPAGQLRLRVARQGYQVAFHCTDDGKGIDFDAVRAQAIRQGHLPPTSPTPDTAALVALLFKGGLSTSGSLTQIAGRGIGLDVVREAAQQLNGNLRADTSKGSGTEVILTVPVSLAAMDALLVDLDNQRAAIPLDAVRATQRLSPAEIARTGEGETLLHEAQLIPLLSPRLFNDRPAVSDTAMSAVILAGAQDAIAIKVDRLVGTQSIVLRPLPAFAPADPVILGSYLDNEGTPCLVLDPTILAATPRQHGVASPGQMVPALPILVVDDSLTTRMLEESILSSAGLPVATAASAEEALEMMQQQRYALFLVDVEMPGMDGFTLVQRIRADPQQHGTPCILVTSCNSDEDRRRGERAGAAAYIVKGEFDQVDFLRRVRTLVQS</sequence>
<keyword evidence="6 15" id="KW-0418">Kinase</keyword>
<dbReference type="Pfam" id="PF00072">
    <property type="entry name" value="Response_reg"/>
    <property type="match status" value="1"/>
</dbReference>
<feature type="domain" description="CheW-like" evidence="13">
    <location>
        <begin position="396"/>
        <end position="528"/>
    </location>
</feature>
<comment type="caution">
    <text evidence="15">The sequence shown here is derived from an EMBL/GenBank/DDBJ whole genome shotgun (WGS) entry which is preliminary data.</text>
</comment>
<dbReference type="PANTHER" id="PTHR43395">
    <property type="entry name" value="SENSOR HISTIDINE KINASE CHEA"/>
    <property type="match status" value="1"/>
</dbReference>
<dbReference type="SUPFAM" id="SSF47226">
    <property type="entry name" value="Histidine-containing phosphotransfer domain, HPT domain"/>
    <property type="match status" value="1"/>
</dbReference>
<evidence type="ECO:0000256" key="1">
    <source>
        <dbReference type="ARBA" id="ARBA00000085"/>
    </source>
</evidence>
<evidence type="ECO:0000256" key="4">
    <source>
        <dbReference type="ARBA" id="ARBA00022553"/>
    </source>
</evidence>
<gene>
    <name evidence="15" type="ORF">HNQ50_001468</name>
</gene>
<dbReference type="InterPro" id="IPR003594">
    <property type="entry name" value="HATPase_dom"/>
</dbReference>
<dbReference type="Gene3D" id="3.30.565.10">
    <property type="entry name" value="Histidine kinase-like ATPase, C-terminal domain"/>
    <property type="match status" value="1"/>
</dbReference>
<evidence type="ECO:0000259" key="14">
    <source>
        <dbReference type="PROSITE" id="PS50894"/>
    </source>
</evidence>
<keyword evidence="4 10" id="KW-0597">Phosphoprotein</keyword>
<dbReference type="InterPro" id="IPR036061">
    <property type="entry name" value="CheW-like_dom_sf"/>
</dbReference>
<evidence type="ECO:0000259" key="12">
    <source>
        <dbReference type="PROSITE" id="PS50110"/>
    </source>
</evidence>
<dbReference type="InterPro" id="IPR002545">
    <property type="entry name" value="CheW-lke_dom"/>
</dbReference>
<dbReference type="InterPro" id="IPR008207">
    <property type="entry name" value="Sig_transdc_His_kin_Hpt_dom"/>
</dbReference>
<dbReference type="FunFam" id="3.30.565.10:FF:000016">
    <property type="entry name" value="Chemotaxis protein CheA, putative"/>
    <property type="match status" value="1"/>
</dbReference>
<protein>
    <recommendedName>
        <fullName evidence="3">Chemotaxis protein CheA</fullName>
        <ecNumber evidence="2">2.7.13.3</ecNumber>
    </recommendedName>
</protein>
<feature type="modified residue" description="Phosphohistidine" evidence="9">
    <location>
        <position position="45"/>
    </location>
</feature>
<dbReference type="PROSITE" id="PS50894">
    <property type="entry name" value="HPT"/>
    <property type="match status" value="1"/>
</dbReference>
<dbReference type="Gene3D" id="2.30.30.40">
    <property type="entry name" value="SH3 Domains"/>
    <property type="match status" value="1"/>
</dbReference>
<dbReference type="InterPro" id="IPR051315">
    <property type="entry name" value="Bact_Chemotaxis_CheA"/>
</dbReference>
<reference evidence="15 16" key="1">
    <citation type="submission" date="2020-08" db="EMBL/GenBank/DDBJ databases">
        <title>Genomic Encyclopedia of Type Strains, Phase IV (KMG-IV): sequencing the most valuable type-strain genomes for metagenomic binning, comparative biology and taxonomic classification.</title>
        <authorList>
            <person name="Goeker M."/>
        </authorList>
    </citation>
    <scope>NUCLEOTIDE SEQUENCE [LARGE SCALE GENOMIC DNA]</scope>
    <source>
        <strain evidence="15 16">DSM 18233</strain>
    </source>
</reference>
<dbReference type="Pfam" id="PF01627">
    <property type="entry name" value="Hpt"/>
    <property type="match status" value="1"/>
</dbReference>
<dbReference type="PROSITE" id="PS50110">
    <property type="entry name" value="RESPONSE_REGULATORY"/>
    <property type="match status" value="1"/>
</dbReference>
<evidence type="ECO:0000259" key="11">
    <source>
        <dbReference type="PROSITE" id="PS50109"/>
    </source>
</evidence>
<evidence type="ECO:0000256" key="9">
    <source>
        <dbReference type="PROSITE-ProRule" id="PRU00110"/>
    </source>
</evidence>
<dbReference type="EMBL" id="JACHHN010000002">
    <property type="protein sequence ID" value="MBB5190746.1"/>
    <property type="molecule type" value="Genomic_DNA"/>
</dbReference>
<dbReference type="SMART" id="SM00073">
    <property type="entry name" value="HPT"/>
    <property type="match status" value="1"/>
</dbReference>
<feature type="domain" description="Response regulatory" evidence="12">
    <location>
        <begin position="542"/>
        <end position="658"/>
    </location>
</feature>
<dbReference type="GO" id="GO:0000155">
    <property type="term" value="F:phosphorelay sensor kinase activity"/>
    <property type="evidence" value="ECO:0007669"/>
    <property type="project" value="UniProtKB-ARBA"/>
</dbReference>
<feature type="domain" description="HPt" evidence="14">
    <location>
        <begin position="1"/>
        <end position="102"/>
    </location>
</feature>
<dbReference type="SMART" id="SM00448">
    <property type="entry name" value="REC"/>
    <property type="match status" value="1"/>
</dbReference>
<dbReference type="SUPFAM" id="SSF50341">
    <property type="entry name" value="CheW-like"/>
    <property type="match status" value="1"/>
</dbReference>
<dbReference type="SMART" id="SM00260">
    <property type="entry name" value="CheW"/>
    <property type="match status" value="1"/>
</dbReference>
<dbReference type="RefSeq" id="WP_184099022.1">
    <property type="nucleotide sequence ID" value="NZ_JACHHN010000002.1"/>
</dbReference>
<evidence type="ECO:0000256" key="10">
    <source>
        <dbReference type="PROSITE-ProRule" id="PRU00169"/>
    </source>
</evidence>
<keyword evidence="16" id="KW-1185">Reference proteome</keyword>
<dbReference type="InterPro" id="IPR005467">
    <property type="entry name" value="His_kinase_dom"/>
</dbReference>
<dbReference type="InterPro" id="IPR001789">
    <property type="entry name" value="Sig_transdc_resp-reg_receiver"/>
</dbReference>
<dbReference type="Pfam" id="PF02518">
    <property type="entry name" value="HATPase_c"/>
    <property type="match status" value="1"/>
</dbReference>
<name>A0A840RE93_9NEIS</name>
<accession>A0A840RE93</accession>